<evidence type="ECO:0000256" key="2">
    <source>
        <dbReference type="ARBA" id="ARBA00022833"/>
    </source>
</evidence>
<dbReference type="InterPro" id="IPR014752">
    <property type="entry name" value="Arrestin-like_C"/>
</dbReference>
<reference evidence="6 7" key="1">
    <citation type="journal article" date="2011" name="Genome Res.">
        <title>Phylogeny-wide analysis of social amoeba genomes highlights ancient origins for complex intercellular communication.</title>
        <authorList>
            <person name="Heidel A.J."/>
            <person name="Lawal H.M."/>
            <person name="Felder M."/>
            <person name="Schilde C."/>
            <person name="Helps N.R."/>
            <person name="Tunggal B."/>
            <person name="Rivero F."/>
            <person name="John U."/>
            <person name="Schleicher M."/>
            <person name="Eichinger L."/>
            <person name="Platzer M."/>
            <person name="Noegel A.A."/>
            <person name="Schaap P."/>
            <person name="Gloeckner G."/>
        </authorList>
    </citation>
    <scope>NUCLEOTIDE SEQUENCE [LARGE SCALE GENOMIC DNA]</scope>
    <source>
        <strain evidence="7">ATCC 26659 / Pp 5 / PN500</strain>
    </source>
</reference>
<dbReference type="InParanoid" id="D3BJZ8"/>
<dbReference type="Pfam" id="PF02752">
    <property type="entry name" value="Arrestin_C"/>
    <property type="match status" value="1"/>
</dbReference>
<dbReference type="PROSITE" id="PS50023">
    <property type="entry name" value="LIM_DOMAIN_2"/>
    <property type="match status" value="1"/>
</dbReference>
<dbReference type="Gene3D" id="1.20.58.80">
    <property type="entry name" value="Phosphotransferase system, lactose/cellobiose-type IIA subunit"/>
    <property type="match status" value="2"/>
</dbReference>
<dbReference type="InterPro" id="IPR007330">
    <property type="entry name" value="MIT_dom"/>
</dbReference>
<feature type="domain" description="LIM zinc-binding" evidence="5">
    <location>
        <begin position="370"/>
        <end position="435"/>
    </location>
</feature>
<dbReference type="InterPro" id="IPR014756">
    <property type="entry name" value="Ig_E-set"/>
</dbReference>
<dbReference type="InterPro" id="IPR011022">
    <property type="entry name" value="Arrestin_C-like"/>
</dbReference>
<dbReference type="Proteomes" id="UP000001396">
    <property type="component" value="Unassembled WGS sequence"/>
</dbReference>
<feature type="region of interest" description="Disordered" evidence="4">
    <location>
        <begin position="112"/>
        <end position="158"/>
    </location>
</feature>
<organism evidence="6 7">
    <name type="scientific">Heterostelium pallidum (strain ATCC 26659 / Pp 5 / PN500)</name>
    <name type="common">Cellular slime mold</name>
    <name type="synonym">Polysphondylium pallidum</name>
    <dbReference type="NCBI Taxonomy" id="670386"/>
    <lineage>
        <taxon>Eukaryota</taxon>
        <taxon>Amoebozoa</taxon>
        <taxon>Evosea</taxon>
        <taxon>Eumycetozoa</taxon>
        <taxon>Dictyostelia</taxon>
        <taxon>Acytosteliales</taxon>
        <taxon>Acytosteliaceae</taxon>
        <taxon>Heterostelium</taxon>
    </lineage>
</organism>
<dbReference type="Pfam" id="PF00412">
    <property type="entry name" value="LIM"/>
    <property type="match status" value="1"/>
</dbReference>
<dbReference type="GeneID" id="31364355"/>
<dbReference type="SMART" id="SM00132">
    <property type="entry name" value="LIM"/>
    <property type="match status" value="1"/>
</dbReference>
<evidence type="ECO:0000313" key="7">
    <source>
        <dbReference type="Proteomes" id="UP000001396"/>
    </source>
</evidence>
<dbReference type="AlphaFoldDB" id="D3BJZ8"/>
<gene>
    <name evidence="6" type="primary">adcE</name>
    <name evidence="6" type="ORF">PPL_08879</name>
</gene>
<dbReference type="InterPro" id="IPR036181">
    <property type="entry name" value="MIT_dom_sf"/>
</dbReference>
<dbReference type="InterPro" id="IPR001781">
    <property type="entry name" value="Znf_LIM"/>
</dbReference>
<dbReference type="RefSeq" id="XP_020430353.1">
    <property type="nucleotide sequence ID" value="XM_020579678.1"/>
</dbReference>
<dbReference type="EMBL" id="ADBJ01000038">
    <property type="protein sequence ID" value="EFA78228.1"/>
    <property type="molecule type" value="Genomic_DNA"/>
</dbReference>
<dbReference type="CDD" id="cd09396">
    <property type="entry name" value="LIM_DA1"/>
    <property type="match status" value="1"/>
</dbReference>
<evidence type="ECO:0000256" key="3">
    <source>
        <dbReference type="PROSITE-ProRule" id="PRU00125"/>
    </source>
</evidence>
<dbReference type="SMART" id="SM00745">
    <property type="entry name" value="MIT"/>
    <property type="match status" value="2"/>
</dbReference>
<dbReference type="SUPFAM" id="SSF81296">
    <property type="entry name" value="E set domains"/>
    <property type="match status" value="1"/>
</dbReference>
<protein>
    <submittedName>
        <fullName evidence="6">LIM-type zinc finger-containing protein</fullName>
    </submittedName>
</protein>
<comment type="caution">
    <text evidence="6">The sequence shown here is derived from an EMBL/GenBank/DDBJ whole genome shotgun (WGS) entry which is preliminary data.</text>
</comment>
<dbReference type="FunCoup" id="D3BJZ8">
    <property type="interactions" value="26"/>
</dbReference>
<evidence type="ECO:0000256" key="1">
    <source>
        <dbReference type="ARBA" id="ARBA00022723"/>
    </source>
</evidence>
<dbReference type="GO" id="GO:0046872">
    <property type="term" value="F:metal ion binding"/>
    <property type="evidence" value="ECO:0007669"/>
    <property type="project" value="UniProtKB-KW"/>
</dbReference>
<dbReference type="OMA" id="FEGDFFY"/>
<keyword evidence="7" id="KW-1185">Reference proteome</keyword>
<dbReference type="SUPFAM" id="SSF116846">
    <property type="entry name" value="MIT domain"/>
    <property type="match status" value="2"/>
</dbReference>
<dbReference type="SMART" id="SM01017">
    <property type="entry name" value="Arrestin_C"/>
    <property type="match status" value="1"/>
</dbReference>
<dbReference type="SUPFAM" id="SSF57716">
    <property type="entry name" value="Glucocorticoid receptor-like (DNA-binding domain)"/>
    <property type="match status" value="1"/>
</dbReference>
<feature type="compositionally biased region" description="Low complexity" evidence="4">
    <location>
        <begin position="124"/>
        <end position="158"/>
    </location>
</feature>
<sequence>MKIFEKQEHSKGGQKERCLQLARSAVEADQNKNYTLASTLYEQAILNLKLAIISEKDPAKTALISSKVEEYTQRNKFIKSMAPQMPAAQPTAAPQSNNLAFNFPSIPSSVSPAVANTPANTIHSFPQLPQTQPQPTFSQQPSFPQLQQPSFQQQQQQQSQANISRLSSLHSGDQFTQKSNMGRVESYEIATNLAMKGRKEEESRDYKKASEYYQQACSYFLIAIKSEPDSIIKKSISDEAKIYLDRVETLKPYIQQQAQQQQQPIFTNTTTTVSSTSILGNFPTVGGGGGMNNSNSALSQFPSVGSMNNMNIINNNNNNGLNGSGGFPRVGSSGSIGSNGSGGYGSPIGNGTGMLMSPTSTVPSTFTGGDRCAACGATLSTNSIKALERSWHPECFSVTIICAGCQKPFSLVNLSLKVKDNRAYHPHCFESTTGLYQEERRTFVGKSKALFFSIQLQRKFYRAGETVQFAFIIDNPTSKKVDKVVAYMLMTETRMEIVGTAYERRSRKTVAKLGRCEFFQSTKFPLSKDRFEGDFFFSIPPNVLPSEVAGVDASFVREYQLVVKCVGSVLKVMKVKLRFNLNILESKK</sequence>
<dbReference type="Gene3D" id="2.10.110.10">
    <property type="entry name" value="Cysteine Rich Protein"/>
    <property type="match status" value="1"/>
</dbReference>
<accession>D3BJZ8</accession>
<keyword evidence="1 3" id="KW-0479">Metal-binding</keyword>
<name>D3BJZ8_HETP5</name>
<dbReference type="Gene3D" id="2.60.40.640">
    <property type="match status" value="1"/>
</dbReference>
<keyword evidence="3" id="KW-0440">LIM domain</keyword>
<dbReference type="Pfam" id="PF04212">
    <property type="entry name" value="MIT"/>
    <property type="match status" value="2"/>
</dbReference>
<proteinExistence type="predicted"/>
<dbReference type="STRING" id="670386.D3BJZ8"/>
<keyword evidence="2 3" id="KW-0862">Zinc</keyword>
<evidence type="ECO:0000256" key="4">
    <source>
        <dbReference type="SAM" id="MobiDB-lite"/>
    </source>
</evidence>
<evidence type="ECO:0000313" key="6">
    <source>
        <dbReference type="EMBL" id="EFA78228.1"/>
    </source>
</evidence>
<dbReference type="CDD" id="cd02656">
    <property type="entry name" value="MIT"/>
    <property type="match status" value="2"/>
</dbReference>
<evidence type="ECO:0000259" key="5">
    <source>
        <dbReference type="PROSITE" id="PS50023"/>
    </source>
</evidence>